<protein>
    <recommendedName>
        <fullName evidence="3 7">UDP-glucose 6-dehydrogenase</fullName>
        <ecNumber evidence="3 7">1.1.1.22</ecNumber>
    </recommendedName>
</protein>
<comment type="similarity">
    <text evidence="2 7">Belongs to the UDP-glucose/GDP-mannose dehydrogenase family.</text>
</comment>
<evidence type="ECO:0000256" key="5">
    <source>
        <dbReference type="ARBA" id="ARBA00023027"/>
    </source>
</evidence>
<keyword evidence="10" id="KW-1185">Reference proteome</keyword>
<evidence type="ECO:0000256" key="1">
    <source>
        <dbReference type="ARBA" id="ARBA00004701"/>
    </source>
</evidence>
<dbReference type="Pfam" id="PF03720">
    <property type="entry name" value="UDPG_MGDP_dh_C"/>
    <property type="match status" value="1"/>
</dbReference>
<dbReference type="PIRSF" id="PIRSF500134">
    <property type="entry name" value="UDPglc_DH_bac"/>
    <property type="match status" value="1"/>
</dbReference>
<accession>A0ABV0LMD7</accession>
<dbReference type="Gene3D" id="3.40.50.720">
    <property type="entry name" value="NAD(P)-binding Rossmann-like Domain"/>
    <property type="match status" value="2"/>
</dbReference>
<keyword evidence="5 7" id="KW-0520">NAD</keyword>
<dbReference type="SUPFAM" id="SSF48179">
    <property type="entry name" value="6-phosphogluconate dehydrogenase C-terminal domain-like"/>
    <property type="match status" value="1"/>
</dbReference>
<evidence type="ECO:0000313" key="9">
    <source>
        <dbReference type="EMBL" id="MEQ0563475.1"/>
    </source>
</evidence>
<evidence type="ECO:0000256" key="2">
    <source>
        <dbReference type="ARBA" id="ARBA00006601"/>
    </source>
</evidence>
<dbReference type="PANTHER" id="PTHR43750:SF3">
    <property type="entry name" value="UDP-GLUCOSE 6-DEHYDROGENASE TUAD"/>
    <property type="match status" value="1"/>
</dbReference>
<evidence type="ECO:0000256" key="6">
    <source>
        <dbReference type="ARBA" id="ARBA00047473"/>
    </source>
</evidence>
<dbReference type="InterPro" id="IPR036220">
    <property type="entry name" value="UDP-Glc/GDP-Man_DH_C_sf"/>
</dbReference>
<dbReference type="InterPro" id="IPR001732">
    <property type="entry name" value="UDP-Glc/GDP-Man_DH_N"/>
</dbReference>
<keyword evidence="4 7" id="KW-0560">Oxidoreductase</keyword>
<dbReference type="Pfam" id="PF03721">
    <property type="entry name" value="UDPG_MGDP_dh_N"/>
    <property type="match status" value="1"/>
</dbReference>
<evidence type="ECO:0000256" key="3">
    <source>
        <dbReference type="ARBA" id="ARBA00012954"/>
    </source>
</evidence>
<dbReference type="Proteomes" id="UP001440984">
    <property type="component" value="Unassembled WGS sequence"/>
</dbReference>
<dbReference type="Gene3D" id="1.20.5.100">
    <property type="entry name" value="Cytochrome c1, transmembrane anchor, C-terminal"/>
    <property type="match status" value="1"/>
</dbReference>
<dbReference type="SUPFAM" id="SSF51735">
    <property type="entry name" value="NAD(P)-binding Rossmann-fold domains"/>
    <property type="match status" value="1"/>
</dbReference>
<comment type="caution">
    <text evidence="9">The sequence shown here is derived from an EMBL/GenBank/DDBJ whole genome shotgun (WGS) entry which is preliminary data.</text>
</comment>
<dbReference type="EMBL" id="JBDZYD010000012">
    <property type="protein sequence ID" value="MEQ0563475.1"/>
    <property type="molecule type" value="Genomic_DNA"/>
</dbReference>
<name>A0ABV0LMD7_9PSEU</name>
<dbReference type="SUPFAM" id="SSF52413">
    <property type="entry name" value="UDP-glucose/GDP-mannose dehydrogenase C-terminal domain"/>
    <property type="match status" value="1"/>
</dbReference>
<dbReference type="InterPro" id="IPR028357">
    <property type="entry name" value="UDPglc_DH_bac"/>
</dbReference>
<dbReference type="EC" id="1.1.1.22" evidence="3 7"/>
<organism evidence="9 10">
    <name type="scientific">Amycolatopsis melonis</name>
    <dbReference type="NCBI Taxonomy" id="3156488"/>
    <lineage>
        <taxon>Bacteria</taxon>
        <taxon>Bacillati</taxon>
        <taxon>Actinomycetota</taxon>
        <taxon>Actinomycetes</taxon>
        <taxon>Pseudonocardiales</taxon>
        <taxon>Pseudonocardiaceae</taxon>
        <taxon>Amycolatopsis</taxon>
    </lineage>
</organism>
<evidence type="ECO:0000256" key="4">
    <source>
        <dbReference type="ARBA" id="ARBA00023002"/>
    </source>
</evidence>
<dbReference type="NCBIfam" id="TIGR03026">
    <property type="entry name" value="NDP-sugDHase"/>
    <property type="match status" value="1"/>
</dbReference>
<comment type="pathway">
    <text evidence="1">Nucleotide-sugar biosynthesis; UDP-alpha-D-glucuronate biosynthesis; UDP-alpha-D-glucuronate from UDP-alpha-D-glucose: step 1/1.</text>
</comment>
<evidence type="ECO:0000313" key="10">
    <source>
        <dbReference type="Proteomes" id="UP001440984"/>
    </source>
</evidence>
<dbReference type="InterPro" id="IPR008927">
    <property type="entry name" value="6-PGluconate_DH-like_C_sf"/>
</dbReference>
<proteinExistence type="inferred from homology"/>
<gene>
    <name evidence="9" type="ORF">ABJI51_30730</name>
</gene>
<dbReference type="Pfam" id="PF00984">
    <property type="entry name" value="UDPG_MGDP_dh"/>
    <property type="match status" value="1"/>
</dbReference>
<dbReference type="InterPro" id="IPR017476">
    <property type="entry name" value="UDP-Glc/GDP-Man"/>
</dbReference>
<evidence type="ECO:0000259" key="8">
    <source>
        <dbReference type="SMART" id="SM00984"/>
    </source>
</evidence>
<dbReference type="RefSeq" id="WP_348954538.1">
    <property type="nucleotide sequence ID" value="NZ_JBDZYD010000012.1"/>
</dbReference>
<feature type="domain" description="UDP-glucose/GDP-mannose dehydrogenase C-terminal" evidence="8">
    <location>
        <begin position="312"/>
        <end position="412"/>
    </location>
</feature>
<dbReference type="GO" id="GO:0016491">
    <property type="term" value="F:oxidoreductase activity"/>
    <property type="evidence" value="ECO:0007669"/>
    <property type="project" value="UniProtKB-KW"/>
</dbReference>
<dbReference type="PANTHER" id="PTHR43750">
    <property type="entry name" value="UDP-GLUCOSE 6-DEHYDROGENASE TUAD"/>
    <property type="match status" value="1"/>
</dbReference>
<evidence type="ECO:0000256" key="7">
    <source>
        <dbReference type="PIRNR" id="PIRNR000124"/>
    </source>
</evidence>
<dbReference type="SMART" id="SM00984">
    <property type="entry name" value="UDPG_MGDP_dh_C"/>
    <property type="match status" value="1"/>
</dbReference>
<comment type="catalytic activity">
    <reaction evidence="6 7">
        <text>UDP-alpha-D-glucose + 2 NAD(+) + H2O = UDP-alpha-D-glucuronate + 2 NADH + 3 H(+)</text>
        <dbReference type="Rhea" id="RHEA:23596"/>
        <dbReference type="ChEBI" id="CHEBI:15377"/>
        <dbReference type="ChEBI" id="CHEBI:15378"/>
        <dbReference type="ChEBI" id="CHEBI:57540"/>
        <dbReference type="ChEBI" id="CHEBI:57945"/>
        <dbReference type="ChEBI" id="CHEBI:58052"/>
        <dbReference type="ChEBI" id="CHEBI:58885"/>
        <dbReference type="EC" id="1.1.1.22"/>
    </reaction>
</comment>
<dbReference type="InterPro" id="IPR014027">
    <property type="entry name" value="UDP-Glc/GDP-Man_DH_C"/>
</dbReference>
<dbReference type="InterPro" id="IPR014026">
    <property type="entry name" value="UDP-Glc/GDP-Man_DH_dimer"/>
</dbReference>
<reference evidence="9 10" key="1">
    <citation type="submission" date="2024-05" db="EMBL/GenBank/DDBJ databases">
        <authorList>
            <person name="Zhao H."/>
            <person name="Xu Y."/>
            <person name="Lin S."/>
            <person name="Spain J.C."/>
            <person name="Zhou N.-Y."/>
        </authorList>
    </citation>
    <scope>NUCLEOTIDE SEQUENCE [LARGE SCALE GENOMIC DNA]</scope>
    <source>
        <strain evidence="9 10">NEAU-NG30</strain>
    </source>
</reference>
<dbReference type="PIRSF" id="PIRSF000124">
    <property type="entry name" value="UDPglc_GDPman_dh"/>
    <property type="match status" value="1"/>
</dbReference>
<sequence>MERYSGAVVVIGAGYVGLTSAVCLAELGHRVACVDIDEGRIARLRENRVDLLEPRLAELLHRNRRRGRLSFHTEPTFVVPAADDVFVCVPTPGRPDGSTDLSAVDAVTRRVSGLLRPGARLVVKSTVPPGTHRRVAALLGRADVAVVSNPEFLREGTAVADFLEPDRIVVGADDPTAAAMVARLYDGIDAEVLRTDATSAETVKFAANGFLAVKLAYVNSIAELCEHVGADVADVLGAVGRDPRIGAAHLRPGPGWGGPCLPKDARALAALGAGTGCDLSLVDAAVAVNAHHQRRVAGLLDDVLAAGEPRVAVLGLTFKAGTNDLRDSPALPITTLLARHAKVSAYDPAITAAVPGVTDHLKLASDAESAVAGSDAVLLLTDWPEFARLPWRRLARSMRGDLVVDTRNHLAADRLADAGLRLRRLGRAPLFPEPLAASATC</sequence>
<dbReference type="InterPro" id="IPR036291">
    <property type="entry name" value="NAD(P)-bd_dom_sf"/>
</dbReference>